<keyword evidence="3" id="KW-1185">Reference proteome</keyword>
<reference evidence="2" key="2">
    <citation type="submission" date="2021-09" db="EMBL/GenBank/DDBJ databases">
        <authorList>
            <person name="Jia N."/>
            <person name="Wang J."/>
            <person name="Shi W."/>
            <person name="Du L."/>
            <person name="Sun Y."/>
            <person name="Zhan W."/>
            <person name="Jiang J."/>
            <person name="Wang Q."/>
            <person name="Zhang B."/>
            <person name="Ji P."/>
            <person name="Sakyi L.B."/>
            <person name="Cui X."/>
            <person name="Yuan T."/>
            <person name="Jiang B."/>
            <person name="Yang W."/>
            <person name="Lam T.T.-Y."/>
            <person name="Chang Q."/>
            <person name="Ding S."/>
            <person name="Wang X."/>
            <person name="Zhu J."/>
            <person name="Ruan X."/>
            <person name="Zhao L."/>
            <person name="Wei J."/>
            <person name="Que T."/>
            <person name="Du C."/>
            <person name="Cheng J."/>
            <person name="Dai P."/>
            <person name="Han X."/>
            <person name="Huang E."/>
            <person name="Gao Y."/>
            <person name="Liu J."/>
            <person name="Shao H."/>
            <person name="Ye R."/>
            <person name="Li L."/>
            <person name="Wei W."/>
            <person name="Wang X."/>
            <person name="Wang C."/>
            <person name="Huo Q."/>
            <person name="Li W."/>
            <person name="Guo W."/>
            <person name="Chen H."/>
            <person name="Chen S."/>
            <person name="Zhou L."/>
            <person name="Zhou L."/>
            <person name="Ni X."/>
            <person name="Tian J."/>
            <person name="Zhou Y."/>
            <person name="Sheng Y."/>
            <person name="Liu T."/>
            <person name="Pan Y."/>
            <person name="Xia L."/>
            <person name="Li J."/>
            <person name="Zhao F."/>
            <person name="Cao W."/>
        </authorList>
    </citation>
    <scope>NUCLEOTIDE SEQUENCE</scope>
    <source>
        <strain evidence="2">Rmic-2018</strain>
        <tissue evidence="2">Larvae</tissue>
    </source>
</reference>
<evidence type="ECO:0000313" key="3">
    <source>
        <dbReference type="Proteomes" id="UP000821866"/>
    </source>
</evidence>
<gene>
    <name evidence="2" type="ORF">HPB51_024265</name>
</gene>
<evidence type="ECO:0000313" key="2">
    <source>
        <dbReference type="EMBL" id="KAH8034442.1"/>
    </source>
</evidence>
<comment type="caution">
    <text evidence="2">The sequence shown here is derived from an EMBL/GenBank/DDBJ whole genome shotgun (WGS) entry which is preliminary data.</text>
</comment>
<organism evidence="2 3">
    <name type="scientific">Rhipicephalus microplus</name>
    <name type="common">Cattle tick</name>
    <name type="synonym">Boophilus microplus</name>
    <dbReference type="NCBI Taxonomy" id="6941"/>
    <lineage>
        <taxon>Eukaryota</taxon>
        <taxon>Metazoa</taxon>
        <taxon>Ecdysozoa</taxon>
        <taxon>Arthropoda</taxon>
        <taxon>Chelicerata</taxon>
        <taxon>Arachnida</taxon>
        <taxon>Acari</taxon>
        <taxon>Parasitiformes</taxon>
        <taxon>Ixodida</taxon>
        <taxon>Ixodoidea</taxon>
        <taxon>Ixodidae</taxon>
        <taxon>Rhipicephalinae</taxon>
        <taxon>Rhipicephalus</taxon>
        <taxon>Boophilus</taxon>
    </lineage>
</organism>
<protein>
    <submittedName>
        <fullName evidence="2">Uncharacterized protein</fullName>
    </submittedName>
</protein>
<feature type="region of interest" description="Disordered" evidence="1">
    <location>
        <begin position="58"/>
        <end position="83"/>
    </location>
</feature>
<evidence type="ECO:0000256" key="1">
    <source>
        <dbReference type="SAM" id="MobiDB-lite"/>
    </source>
</evidence>
<dbReference type="EMBL" id="JABSTU010000004">
    <property type="protein sequence ID" value="KAH8034442.1"/>
    <property type="molecule type" value="Genomic_DNA"/>
</dbReference>
<dbReference type="Proteomes" id="UP000821866">
    <property type="component" value="Chromosome 2"/>
</dbReference>
<dbReference type="AlphaFoldDB" id="A0A9J6EJ89"/>
<name>A0A9J6EJ89_RHIMP</name>
<accession>A0A9J6EJ89</accession>
<sequence>MRALSAVVGNLIGVYPGHEHKPAERENARALRAGALSRTLDSREADCARCATLTEREPLNEDGSSLGSDGRAREEPEMEQQGSEPAVYGFQLAHACCTLDCARVDRLFFCNTALSVVIYCALSVSRSFVRQRERLRSVEGSTVATGAGIKERFQADLIGLERLGTRARVYSIDCAGLVVGKGELGANRGRRVRAPSVLVRFSRLPVPGPCAVCQPDSASLGALGHLARASPLTTPPHATVSRRRVLSVPSISAPFALPSALPRLHCPDVLAARPSLASTADDALRTPASGGS</sequence>
<proteinExistence type="predicted"/>
<reference evidence="2" key="1">
    <citation type="journal article" date="2020" name="Cell">
        <title>Large-Scale Comparative Analyses of Tick Genomes Elucidate Their Genetic Diversity and Vector Capacities.</title>
        <authorList>
            <consortium name="Tick Genome and Microbiome Consortium (TIGMIC)"/>
            <person name="Jia N."/>
            <person name="Wang J."/>
            <person name="Shi W."/>
            <person name="Du L."/>
            <person name="Sun Y."/>
            <person name="Zhan W."/>
            <person name="Jiang J.F."/>
            <person name="Wang Q."/>
            <person name="Zhang B."/>
            <person name="Ji P."/>
            <person name="Bell-Sakyi L."/>
            <person name="Cui X.M."/>
            <person name="Yuan T.T."/>
            <person name="Jiang B.G."/>
            <person name="Yang W.F."/>
            <person name="Lam T.T."/>
            <person name="Chang Q.C."/>
            <person name="Ding S.J."/>
            <person name="Wang X.J."/>
            <person name="Zhu J.G."/>
            <person name="Ruan X.D."/>
            <person name="Zhao L."/>
            <person name="Wei J.T."/>
            <person name="Ye R.Z."/>
            <person name="Que T.C."/>
            <person name="Du C.H."/>
            <person name="Zhou Y.H."/>
            <person name="Cheng J.X."/>
            <person name="Dai P.F."/>
            <person name="Guo W.B."/>
            <person name="Han X.H."/>
            <person name="Huang E.J."/>
            <person name="Li L.F."/>
            <person name="Wei W."/>
            <person name="Gao Y.C."/>
            <person name="Liu J.Z."/>
            <person name="Shao H.Z."/>
            <person name="Wang X."/>
            <person name="Wang C.C."/>
            <person name="Yang T.C."/>
            <person name="Huo Q.B."/>
            <person name="Li W."/>
            <person name="Chen H.Y."/>
            <person name="Chen S.E."/>
            <person name="Zhou L.G."/>
            <person name="Ni X.B."/>
            <person name="Tian J.H."/>
            <person name="Sheng Y."/>
            <person name="Liu T."/>
            <person name="Pan Y.S."/>
            <person name="Xia L.Y."/>
            <person name="Li J."/>
            <person name="Zhao F."/>
            <person name="Cao W.C."/>
        </authorList>
    </citation>
    <scope>NUCLEOTIDE SEQUENCE</scope>
    <source>
        <strain evidence="2">Rmic-2018</strain>
    </source>
</reference>